<dbReference type="OrthoDB" id="9815350at2"/>
<dbReference type="GO" id="GO:0046872">
    <property type="term" value="F:metal ion binding"/>
    <property type="evidence" value="ECO:0007669"/>
    <property type="project" value="UniProtKB-KW"/>
</dbReference>
<dbReference type="AlphaFoldDB" id="A0A318GZZ9"/>
<feature type="domain" description="BFD-like [2Fe-2S]-binding" evidence="9">
    <location>
        <begin position="2"/>
        <end position="51"/>
    </location>
</feature>
<evidence type="ECO:0000256" key="7">
    <source>
        <dbReference type="ARBA" id="ARBA00039386"/>
    </source>
</evidence>
<dbReference type="Pfam" id="PF04324">
    <property type="entry name" value="Fer2_BFD"/>
    <property type="match status" value="1"/>
</dbReference>
<keyword evidence="1" id="KW-0813">Transport</keyword>
<accession>A0A318GZZ9</accession>
<keyword evidence="2" id="KW-0001">2Fe-2S</keyword>
<evidence type="ECO:0000256" key="8">
    <source>
        <dbReference type="ARBA" id="ARBA00046332"/>
    </source>
</evidence>
<keyword evidence="11" id="KW-1185">Reference proteome</keyword>
<dbReference type="InterPro" id="IPR041854">
    <property type="entry name" value="BFD-like_2Fe2S-bd_dom_sf"/>
</dbReference>
<sequence>MIVCLCNRVSDRDIHHAVKTHGVRDFEVLKDMTRAASCCGCCHDCAREVFDDACQRHAEPVGTISQHN</sequence>
<dbReference type="Proteomes" id="UP000247811">
    <property type="component" value="Unassembled WGS sequence"/>
</dbReference>
<name>A0A318GZZ9_9BURK</name>
<evidence type="ECO:0000256" key="1">
    <source>
        <dbReference type="ARBA" id="ARBA00022448"/>
    </source>
</evidence>
<dbReference type="PANTHER" id="PTHR37424:SF1">
    <property type="entry name" value="BACTERIOFERRITIN-ASSOCIATED FERREDOXIN"/>
    <property type="match status" value="1"/>
</dbReference>
<reference evidence="10 11" key="1">
    <citation type="submission" date="2018-05" db="EMBL/GenBank/DDBJ databases">
        <title>Genomic Encyclopedia of Type Strains, Phase IV (KMG-IV): sequencing the most valuable type-strain genomes for metagenomic binning, comparative biology and taxonomic classification.</title>
        <authorList>
            <person name="Goeker M."/>
        </authorList>
    </citation>
    <scope>NUCLEOTIDE SEQUENCE [LARGE SCALE GENOMIC DNA]</scope>
    <source>
        <strain evidence="10 11">DSM 566</strain>
    </source>
</reference>
<dbReference type="EMBL" id="QJJS01000007">
    <property type="protein sequence ID" value="PXW96119.1"/>
    <property type="molecule type" value="Genomic_DNA"/>
</dbReference>
<evidence type="ECO:0000313" key="11">
    <source>
        <dbReference type="Proteomes" id="UP000247811"/>
    </source>
</evidence>
<evidence type="ECO:0000256" key="6">
    <source>
        <dbReference type="ARBA" id="ARBA00023014"/>
    </source>
</evidence>
<keyword evidence="3" id="KW-0479">Metal-binding</keyword>
<dbReference type="PANTHER" id="PTHR37424">
    <property type="entry name" value="BACTERIOFERRITIN-ASSOCIATED FERREDOXIN"/>
    <property type="match status" value="1"/>
</dbReference>
<comment type="similarity">
    <text evidence="8">Belongs to the Bfd family.</text>
</comment>
<dbReference type="RefSeq" id="WP_110400547.1">
    <property type="nucleotide sequence ID" value="NZ_QJJS01000007.1"/>
</dbReference>
<proteinExistence type="inferred from homology"/>
<organism evidence="10 11">
    <name type="scientific">Sphaerotilus hippei</name>
    <dbReference type="NCBI Taxonomy" id="744406"/>
    <lineage>
        <taxon>Bacteria</taxon>
        <taxon>Pseudomonadati</taxon>
        <taxon>Pseudomonadota</taxon>
        <taxon>Betaproteobacteria</taxon>
        <taxon>Burkholderiales</taxon>
        <taxon>Sphaerotilaceae</taxon>
        <taxon>Sphaerotilus</taxon>
    </lineage>
</organism>
<evidence type="ECO:0000256" key="5">
    <source>
        <dbReference type="ARBA" id="ARBA00023004"/>
    </source>
</evidence>
<comment type="caution">
    <text evidence="10">The sequence shown here is derived from an EMBL/GenBank/DDBJ whole genome shotgun (WGS) entry which is preliminary data.</text>
</comment>
<evidence type="ECO:0000256" key="3">
    <source>
        <dbReference type="ARBA" id="ARBA00022723"/>
    </source>
</evidence>
<evidence type="ECO:0000259" key="9">
    <source>
        <dbReference type="Pfam" id="PF04324"/>
    </source>
</evidence>
<gene>
    <name evidence="10" type="ORF">C7444_10725</name>
</gene>
<dbReference type="InterPro" id="IPR007419">
    <property type="entry name" value="BFD-like_2Fe2S-bd_dom"/>
</dbReference>
<dbReference type="Gene3D" id="1.10.10.1100">
    <property type="entry name" value="BFD-like [2Fe-2S]-binding domain"/>
    <property type="match status" value="1"/>
</dbReference>
<keyword evidence="6" id="KW-0411">Iron-sulfur</keyword>
<evidence type="ECO:0000256" key="4">
    <source>
        <dbReference type="ARBA" id="ARBA00022982"/>
    </source>
</evidence>
<evidence type="ECO:0000313" key="10">
    <source>
        <dbReference type="EMBL" id="PXW96119.1"/>
    </source>
</evidence>
<protein>
    <recommendedName>
        <fullName evidence="7">Bacterioferritin-associated ferredoxin</fullName>
    </recommendedName>
</protein>
<dbReference type="GO" id="GO:0051537">
    <property type="term" value="F:2 iron, 2 sulfur cluster binding"/>
    <property type="evidence" value="ECO:0007669"/>
    <property type="project" value="UniProtKB-KW"/>
</dbReference>
<evidence type="ECO:0000256" key="2">
    <source>
        <dbReference type="ARBA" id="ARBA00022714"/>
    </source>
</evidence>
<dbReference type="InterPro" id="IPR052371">
    <property type="entry name" value="BFD-associated_ferredoxin"/>
</dbReference>
<keyword evidence="4" id="KW-0249">Electron transport</keyword>
<keyword evidence="5" id="KW-0408">Iron</keyword>